<dbReference type="Proteomes" id="UP000066284">
    <property type="component" value="Chromosome 1"/>
</dbReference>
<dbReference type="EMBL" id="LN885086">
    <property type="protein sequence ID" value="CUQ67812.1"/>
    <property type="molecule type" value="Genomic_DNA"/>
</dbReference>
<evidence type="ECO:0000313" key="2">
    <source>
        <dbReference type="Proteomes" id="UP000066284"/>
    </source>
</evidence>
<organism evidence="1 2">
    <name type="scientific">Candidatus Nitrospira inopinata</name>
    <dbReference type="NCBI Taxonomy" id="1715989"/>
    <lineage>
        <taxon>Bacteria</taxon>
        <taxon>Pseudomonadati</taxon>
        <taxon>Nitrospirota</taxon>
        <taxon>Nitrospiria</taxon>
        <taxon>Nitrospirales</taxon>
        <taxon>Nitrospiraceae</taxon>
        <taxon>Nitrospira</taxon>
    </lineage>
</organism>
<accession>A0A0S4KZL4</accession>
<keyword evidence="2" id="KW-1185">Reference proteome</keyword>
<protein>
    <submittedName>
        <fullName evidence="1">Uncharacterized protein</fullName>
    </submittedName>
</protein>
<dbReference type="KEGG" id="nio:NITINOP_2840"/>
<sequence>MRLKGGCRRLLLHLDRDPDRLQRVVPFVTRDGGDLIDDVEAPEDFPKDGIAPIKAVIVIQADEELRAVVVEVAGAVALAGHFGHGDGAALVGAVVRFGRKKIAGPSGAVQGSIRLFAERIAALEQKARYDAVERGAVEESQPGEIEKVFDVTRGVVGIEANGNLSKFCDDGEARIFFLELHRHSGTLSRTALLRQGRIERGKVR</sequence>
<reference evidence="2" key="1">
    <citation type="submission" date="2015-09" db="EMBL/GenBank/DDBJ databases">
        <authorList>
            <person name="Daims H."/>
        </authorList>
    </citation>
    <scope>NUCLEOTIDE SEQUENCE [LARGE SCALE GENOMIC DNA]</scope>
</reference>
<dbReference type="AlphaFoldDB" id="A0A0S4KZL4"/>
<gene>
    <name evidence="1" type="ORF">NITINOP_2840</name>
</gene>
<evidence type="ECO:0000313" key="1">
    <source>
        <dbReference type="EMBL" id="CUQ67812.1"/>
    </source>
</evidence>
<name>A0A0S4KZL4_9BACT</name>
<proteinExistence type="predicted"/>